<gene>
    <name evidence="1" type="ORF">M0R45_018748</name>
</gene>
<keyword evidence="2" id="KW-1185">Reference proteome</keyword>
<dbReference type="AlphaFoldDB" id="A0AAW1X4R7"/>
<organism evidence="1 2">
    <name type="scientific">Rubus argutus</name>
    <name type="common">Southern blackberry</name>
    <dbReference type="NCBI Taxonomy" id="59490"/>
    <lineage>
        <taxon>Eukaryota</taxon>
        <taxon>Viridiplantae</taxon>
        <taxon>Streptophyta</taxon>
        <taxon>Embryophyta</taxon>
        <taxon>Tracheophyta</taxon>
        <taxon>Spermatophyta</taxon>
        <taxon>Magnoliopsida</taxon>
        <taxon>eudicotyledons</taxon>
        <taxon>Gunneridae</taxon>
        <taxon>Pentapetalae</taxon>
        <taxon>rosids</taxon>
        <taxon>fabids</taxon>
        <taxon>Rosales</taxon>
        <taxon>Rosaceae</taxon>
        <taxon>Rosoideae</taxon>
        <taxon>Rosoideae incertae sedis</taxon>
        <taxon>Rubus</taxon>
    </lineage>
</organism>
<reference evidence="1 2" key="1">
    <citation type="journal article" date="2023" name="G3 (Bethesda)">
        <title>A chromosome-length genome assembly and annotation of blackberry (Rubus argutus, cv. 'Hillquist').</title>
        <authorList>
            <person name="Bruna T."/>
            <person name="Aryal R."/>
            <person name="Dudchenko O."/>
            <person name="Sargent D.J."/>
            <person name="Mead D."/>
            <person name="Buti M."/>
            <person name="Cavallini A."/>
            <person name="Hytonen T."/>
            <person name="Andres J."/>
            <person name="Pham M."/>
            <person name="Weisz D."/>
            <person name="Mascagni F."/>
            <person name="Usai G."/>
            <person name="Natali L."/>
            <person name="Bassil N."/>
            <person name="Fernandez G.E."/>
            <person name="Lomsadze A."/>
            <person name="Armour M."/>
            <person name="Olukolu B."/>
            <person name="Poorten T."/>
            <person name="Britton C."/>
            <person name="Davik J."/>
            <person name="Ashrafi H."/>
            <person name="Aiden E.L."/>
            <person name="Borodovsky M."/>
            <person name="Worthington M."/>
        </authorList>
    </citation>
    <scope>NUCLEOTIDE SEQUENCE [LARGE SCALE GENOMIC DNA]</scope>
    <source>
        <strain evidence="1">PI 553951</strain>
    </source>
</reference>
<comment type="caution">
    <text evidence="1">The sequence shown here is derived from an EMBL/GenBank/DDBJ whole genome shotgun (WGS) entry which is preliminary data.</text>
</comment>
<evidence type="ECO:0000313" key="2">
    <source>
        <dbReference type="Proteomes" id="UP001457282"/>
    </source>
</evidence>
<dbReference type="EMBL" id="JBEDUW010000004">
    <property type="protein sequence ID" value="KAK9931474.1"/>
    <property type="molecule type" value="Genomic_DNA"/>
</dbReference>
<accession>A0AAW1X4R7</accession>
<protein>
    <submittedName>
        <fullName evidence="1">Uncharacterized protein</fullName>
    </submittedName>
</protein>
<evidence type="ECO:0000313" key="1">
    <source>
        <dbReference type="EMBL" id="KAK9931474.1"/>
    </source>
</evidence>
<name>A0AAW1X4R7_RUBAR</name>
<sequence>MIMASFKLYTMSVAITPHFDPAYGSGRKTCFVCPYHVGFTSTMKSIHVHFKHLLCVLLSRDHRLDARNCKFGFLSPDNLRKPIASGGLFEW</sequence>
<proteinExistence type="predicted"/>
<dbReference type="Proteomes" id="UP001457282">
    <property type="component" value="Unassembled WGS sequence"/>
</dbReference>